<comment type="subcellular location">
    <subcellularLocation>
        <location evidence="1 11">Cell membrane</location>
        <topology evidence="1 11">Multi-pass membrane protein</topology>
    </subcellularLocation>
</comment>
<feature type="binding site" evidence="11">
    <location>
        <position position="74"/>
    </location>
    <ligand>
        <name>Na(+)</name>
        <dbReference type="ChEBI" id="CHEBI:29101"/>
        <note>structural</note>
    </ligand>
</feature>
<feature type="transmembrane region" description="Helical" evidence="11">
    <location>
        <begin position="30"/>
        <end position="52"/>
    </location>
</feature>
<dbReference type="GO" id="GO:0046872">
    <property type="term" value="F:metal ion binding"/>
    <property type="evidence" value="ECO:0007669"/>
    <property type="project" value="UniProtKB-KW"/>
</dbReference>
<keyword evidence="3" id="KW-0997">Cell inner membrane</keyword>
<dbReference type="Pfam" id="PF02537">
    <property type="entry name" value="CRCB"/>
    <property type="match status" value="1"/>
</dbReference>
<dbReference type="GO" id="GO:0062054">
    <property type="term" value="F:fluoride channel activity"/>
    <property type="evidence" value="ECO:0007669"/>
    <property type="project" value="UniProtKB-UniRule"/>
</dbReference>
<organism evidence="12 13">
    <name type="scientific">Campylobacter blaseri</name>
    <dbReference type="NCBI Taxonomy" id="2042961"/>
    <lineage>
        <taxon>Bacteria</taxon>
        <taxon>Pseudomonadati</taxon>
        <taxon>Campylobacterota</taxon>
        <taxon>Epsilonproteobacteria</taxon>
        <taxon>Campylobacterales</taxon>
        <taxon>Campylobacteraceae</taxon>
        <taxon>Campylobacter</taxon>
    </lineage>
</organism>
<keyword evidence="2 11" id="KW-1003">Cell membrane</keyword>
<keyword evidence="7 11" id="KW-0472">Membrane</keyword>
<evidence type="ECO:0000313" key="12">
    <source>
        <dbReference type="EMBL" id="PSM53286.1"/>
    </source>
</evidence>
<evidence type="ECO:0000313" key="13">
    <source>
        <dbReference type="Proteomes" id="UP000240535"/>
    </source>
</evidence>
<evidence type="ECO:0000256" key="8">
    <source>
        <dbReference type="ARBA" id="ARBA00023303"/>
    </source>
</evidence>
<evidence type="ECO:0000256" key="5">
    <source>
        <dbReference type="ARBA" id="ARBA00022989"/>
    </source>
</evidence>
<evidence type="ECO:0000256" key="1">
    <source>
        <dbReference type="ARBA" id="ARBA00004651"/>
    </source>
</evidence>
<dbReference type="GO" id="GO:0005886">
    <property type="term" value="C:plasma membrane"/>
    <property type="evidence" value="ECO:0007669"/>
    <property type="project" value="UniProtKB-SubCell"/>
</dbReference>
<reference evidence="13" key="1">
    <citation type="submission" date="2017-10" db="EMBL/GenBank/DDBJ databases">
        <title>Campylobacter species from seals.</title>
        <authorList>
            <person name="Gilbert M.J."/>
            <person name="Zomer A.L."/>
            <person name="Timmerman A.J."/>
            <person name="Duim B."/>
            <person name="Wagenaar J.A."/>
        </authorList>
    </citation>
    <scope>NUCLEOTIDE SEQUENCE [LARGE SCALE GENOMIC DNA]</scope>
    <source>
        <strain evidence="13">17S00004-5</strain>
    </source>
</reference>
<gene>
    <name evidence="11 12" type="primary">crcB</name>
    <name evidence="11" type="synonym">fluC</name>
    <name evidence="12" type="ORF">CQ405_01710</name>
</gene>
<accession>A0A2P8R465</accession>
<dbReference type="PANTHER" id="PTHR28259">
    <property type="entry name" value="FLUORIDE EXPORT PROTEIN 1-RELATED"/>
    <property type="match status" value="1"/>
</dbReference>
<keyword evidence="11" id="KW-0479">Metal-binding</keyword>
<dbReference type="GO" id="GO:0140114">
    <property type="term" value="P:cellular detoxification of fluoride"/>
    <property type="evidence" value="ECO:0007669"/>
    <property type="project" value="UniProtKB-UniRule"/>
</dbReference>
<keyword evidence="11" id="KW-0915">Sodium</keyword>
<evidence type="ECO:0000256" key="2">
    <source>
        <dbReference type="ARBA" id="ARBA00022475"/>
    </source>
</evidence>
<evidence type="ECO:0000256" key="11">
    <source>
        <dbReference type="HAMAP-Rule" id="MF_00454"/>
    </source>
</evidence>
<dbReference type="OrthoDB" id="9806299at2"/>
<dbReference type="Proteomes" id="UP000240535">
    <property type="component" value="Unassembled WGS sequence"/>
</dbReference>
<protein>
    <recommendedName>
        <fullName evidence="11">Fluoride-specific ion channel FluC</fullName>
    </recommendedName>
</protein>
<evidence type="ECO:0000256" key="4">
    <source>
        <dbReference type="ARBA" id="ARBA00022692"/>
    </source>
</evidence>
<name>A0A2P8R465_9BACT</name>
<feature type="binding site" evidence="11">
    <location>
        <position position="77"/>
    </location>
    <ligand>
        <name>Na(+)</name>
        <dbReference type="ChEBI" id="CHEBI:29101"/>
        <note>structural</note>
    </ligand>
</feature>
<comment type="similarity">
    <text evidence="9 11">Belongs to the fluoride channel Fluc/FEX (TC 1.A.43) family.</text>
</comment>
<dbReference type="HAMAP" id="MF_00454">
    <property type="entry name" value="FluC"/>
    <property type="match status" value="1"/>
</dbReference>
<dbReference type="PANTHER" id="PTHR28259:SF1">
    <property type="entry name" value="FLUORIDE EXPORT PROTEIN 1-RELATED"/>
    <property type="match status" value="1"/>
</dbReference>
<feature type="transmembrane region" description="Helical" evidence="11">
    <location>
        <begin position="64"/>
        <end position="84"/>
    </location>
</feature>
<comment type="function">
    <text evidence="11">Fluoride-specific ion channel. Important for reducing fluoride concentration in the cell, thus reducing its toxicity.</text>
</comment>
<dbReference type="EMBL" id="PDHH01000001">
    <property type="protein sequence ID" value="PSM53286.1"/>
    <property type="molecule type" value="Genomic_DNA"/>
</dbReference>
<evidence type="ECO:0000256" key="3">
    <source>
        <dbReference type="ARBA" id="ARBA00022519"/>
    </source>
</evidence>
<keyword evidence="8 11" id="KW-0407">Ion channel</keyword>
<dbReference type="NCBIfam" id="TIGR00494">
    <property type="entry name" value="crcB"/>
    <property type="match status" value="1"/>
</dbReference>
<comment type="activity regulation">
    <text evidence="11">Na(+) is not transported, but it plays an essential structural role and its presence is essential for fluoride channel function.</text>
</comment>
<keyword evidence="6 11" id="KW-0406">Ion transport</keyword>
<dbReference type="AlphaFoldDB" id="A0A2P8R465"/>
<dbReference type="RefSeq" id="WP_106869929.1">
    <property type="nucleotide sequence ID" value="NZ_CP053841.1"/>
</dbReference>
<dbReference type="InterPro" id="IPR003691">
    <property type="entry name" value="FluC"/>
</dbReference>
<keyword evidence="13" id="KW-1185">Reference proteome</keyword>
<evidence type="ECO:0000256" key="10">
    <source>
        <dbReference type="ARBA" id="ARBA00035585"/>
    </source>
</evidence>
<keyword evidence="11" id="KW-0813">Transport</keyword>
<evidence type="ECO:0000256" key="7">
    <source>
        <dbReference type="ARBA" id="ARBA00023136"/>
    </source>
</evidence>
<keyword evidence="5 11" id="KW-1133">Transmembrane helix</keyword>
<evidence type="ECO:0000256" key="6">
    <source>
        <dbReference type="ARBA" id="ARBA00023065"/>
    </source>
</evidence>
<comment type="caution">
    <text evidence="12">The sequence shown here is derived from an EMBL/GenBank/DDBJ whole genome shotgun (WGS) entry which is preliminary data.</text>
</comment>
<comment type="catalytic activity">
    <reaction evidence="10">
        <text>fluoride(in) = fluoride(out)</text>
        <dbReference type="Rhea" id="RHEA:76159"/>
        <dbReference type="ChEBI" id="CHEBI:17051"/>
    </reaction>
    <physiologicalReaction direction="left-to-right" evidence="10">
        <dbReference type="Rhea" id="RHEA:76160"/>
    </physiologicalReaction>
</comment>
<feature type="transmembrane region" description="Helical" evidence="11">
    <location>
        <begin position="96"/>
        <end position="120"/>
    </location>
</feature>
<proteinExistence type="inferred from homology"/>
<evidence type="ECO:0000256" key="9">
    <source>
        <dbReference type="ARBA" id="ARBA00035120"/>
    </source>
</evidence>
<sequence>MSFKILLFVGFGGFFGAILRFVISQISLKILPMGFATLMVNILGSFLMGLILSYSSKISISVEFKMLITAGFLGALTTFSTFAYENIVFLEQGKIATFFLNIATNVCLSILACYVGVLIFK</sequence>
<keyword evidence="4 11" id="KW-0812">Transmembrane</keyword>